<evidence type="ECO:0000313" key="5">
    <source>
        <dbReference type="EMBL" id="MDW5592806.1"/>
    </source>
</evidence>
<sequence length="578" mass="59429">MGAETTATPVSRTPPPTTAVHTAADAARYRAAGWWGTETVGDHVARARAANPGGAAFVTATTRMSWAQYDDAATALAQALAAAGFERGQHLAVLLPDGPTAHVAYLAAERAGLVVIGVAARSGVGEIVHLLRLAEADALLTHPQTRGVELAALLAQLRAEGLPALRSVVVPDLADPAAGGVAAARIDGAPARIAPAPAPGAPVAALTPDRRLHPDETFLLNSTSGTTGLPKCVVHSQQPWLLAGRLAITNGGLTAQDTILCAVPTPYGFGLWSGHVAPALLGVPTVLLERFDVELMLELIERERVTMLAAVTTQLAMVLQAAADGGRDLSSLRVVFTGGEAVPPQRAAAFERLAGAKVLQFYGANETGIVSGTTVADDDRARLRTAGRPAPGVELRLGGDGVTPAAVRGPGLSGGYHADPAANAELLDGDGWMRTGDLLELDADGCLNVVGRASDIVIRGGKNISAPAVEAEVATHPLVAVAAVVAMPDPVFGERVCVYAALERGTPAHALTLDDLVAHLSARGMTREWMPERLVVLDALPLSAGGKVAKTELREDIRRRLAAGQRPETGRAPGGGAA</sequence>
<keyword evidence="6" id="KW-1185">Reference proteome</keyword>
<dbReference type="InterPro" id="IPR045851">
    <property type="entry name" value="AMP-bd_C_sf"/>
</dbReference>
<dbReference type="Pfam" id="PF13193">
    <property type="entry name" value="AMP-binding_C"/>
    <property type="match status" value="1"/>
</dbReference>
<dbReference type="CDD" id="cd04433">
    <property type="entry name" value="AFD_class_I"/>
    <property type="match status" value="1"/>
</dbReference>
<reference evidence="6" key="1">
    <citation type="submission" date="2023-07" db="EMBL/GenBank/DDBJ databases">
        <title>Conexibacter stalactiti sp. nov., isolated from stalactites in a lava cave and emended description of the genus Conexibacter.</title>
        <authorList>
            <person name="Lee S.D."/>
        </authorList>
    </citation>
    <scope>NUCLEOTIDE SEQUENCE [LARGE SCALE GENOMIC DNA]</scope>
    <source>
        <strain evidence="6">KCTC 39840</strain>
    </source>
</reference>
<keyword evidence="2" id="KW-0436">Ligase</keyword>
<dbReference type="InterPro" id="IPR042099">
    <property type="entry name" value="ANL_N_sf"/>
</dbReference>
<evidence type="ECO:0000259" key="3">
    <source>
        <dbReference type="Pfam" id="PF00501"/>
    </source>
</evidence>
<dbReference type="Gene3D" id="3.30.300.30">
    <property type="match status" value="1"/>
</dbReference>
<dbReference type="PANTHER" id="PTHR43201">
    <property type="entry name" value="ACYL-COA SYNTHETASE"/>
    <property type="match status" value="1"/>
</dbReference>
<name>A0ABU4HHM2_9ACTN</name>
<comment type="similarity">
    <text evidence="1">Belongs to the ATP-dependent AMP-binding enzyme family.</text>
</comment>
<dbReference type="Gene3D" id="3.40.50.12780">
    <property type="entry name" value="N-terminal domain of ligase-like"/>
    <property type="match status" value="1"/>
</dbReference>
<dbReference type="RefSeq" id="WP_318595064.1">
    <property type="nucleotide sequence ID" value="NZ_JAWSTH010000001.1"/>
</dbReference>
<proteinExistence type="inferred from homology"/>
<accession>A0ABU4HHM2</accession>
<evidence type="ECO:0000256" key="1">
    <source>
        <dbReference type="ARBA" id="ARBA00006432"/>
    </source>
</evidence>
<comment type="caution">
    <text evidence="5">The sequence shown here is derived from an EMBL/GenBank/DDBJ whole genome shotgun (WGS) entry which is preliminary data.</text>
</comment>
<protein>
    <submittedName>
        <fullName evidence="5">Class I adenylate-forming enzyme family protein</fullName>
    </submittedName>
</protein>
<dbReference type="PANTHER" id="PTHR43201:SF5">
    <property type="entry name" value="MEDIUM-CHAIN ACYL-COA LIGASE ACSF2, MITOCHONDRIAL"/>
    <property type="match status" value="1"/>
</dbReference>
<dbReference type="InterPro" id="IPR000873">
    <property type="entry name" value="AMP-dep_synth/lig_dom"/>
</dbReference>
<dbReference type="SUPFAM" id="SSF56801">
    <property type="entry name" value="Acetyl-CoA synthetase-like"/>
    <property type="match status" value="1"/>
</dbReference>
<dbReference type="Proteomes" id="UP001284601">
    <property type="component" value="Unassembled WGS sequence"/>
</dbReference>
<evidence type="ECO:0000259" key="4">
    <source>
        <dbReference type="Pfam" id="PF13193"/>
    </source>
</evidence>
<evidence type="ECO:0000313" key="6">
    <source>
        <dbReference type="Proteomes" id="UP001284601"/>
    </source>
</evidence>
<feature type="domain" description="AMP-binding enzyme C-terminal" evidence="4">
    <location>
        <begin position="469"/>
        <end position="547"/>
    </location>
</feature>
<dbReference type="Pfam" id="PF00501">
    <property type="entry name" value="AMP-binding"/>
    <property type="match status" value="1"/>
</dbReference>
<gene>
    <name evidence="5" type="ORF">R7226_00555</name>
</gene>
<dbReference type="InterPro" id="IPR025110">
    <property type="entry name" value="AMP-bd_C"/>
</dbReference>
<organism evidence="5 6">
    <name type="scientific">Conexibacter stalactiti</name>
    <dbReference type="NCBI Taxonomy" id="1940611"/>
    <lineage>
        <taxon>Bacteria</taxon>
        <taxon>Bacillati</taxon>
        <taxon>Actinomycetota</taxon>
        <taxon>Thermoleophilia</taxon>
        <taxon>Solirubrobacterales</taxon>
        <taxon>Conexibacteraceae</taxon>
        <taxon>Conexibacter</taxon>
    </lineage>
</organism>
<evidence type="ECO:0000256" key="2">
    <source>
        <dbReference type="ARBA" id="ARBA00022598"/>
    </source>
</evidence>
<feature type="domain" description="AMP-dependent synthetase/ligase" evidence="3">
    <location>
        <begin position="47"/>
        <end position="401"/>
    </location>
</feature>
<dbReference type="EMBL" id="JAWSTH010000001">
    <property type="protein sequence ID" value="MDW5592806.1"/>
    <property type="molecule type" value="Genomic_DNA"/>
</dbReference>